<feature type="chain" id="PRO_5020358955" evidence="1">
    <location>
        <begin position="27"/>
        <end position="152"/>
    </location>
</feature>
<evidence type="ECO:0000313" key="3">
    <source>
        <dbReference type="Proteomes" id="UP000309215"/>
    </source>
</evidence>
<evidence type="ECO:0000313" key="2">
    <source>
        <dbReference type="EMBL" id="TKD02268.1"/>
    </source>
</evidence>
<dbReference type="RefSeq" id="WP_136932391.1">
    <property type="nucleotide sequence ID" value="NZ_SSMQ01000035.1"/>
</dbReference>
<dbReference type="OrthoDB" id="9911446at2"/>
<proteinExistence type="predicted"/>
<sequence length="152" mass="15382">MLIFPMRVRSSWPRLASLLPSCFALASIACGSDLFHATDWATLCDTNPTAKGCAGEGGGGTGGAVVAESCIPCAHLASARVAKPADVPVCPSSVDVHAVLEQCRCEATSVCSPSCSLTPVCGGTEVDVEACDACVETSCGPYLLSCLAQTAP</sequence>
<evidence type="ECO:0000256" key="1">
    <source>
        <dbReference type="SAM" id="SignalP"/>
    </source>
</evidence>
<reference evidence="2 3" key="1">
    <citation type="submission" date="2019-04" db="EMBL/GenBank/DDBJ databases">
        <authorList>
            <person name="Li Y."/>
            <person name="Wang J."/>
        </authorList>
    </citation>
    <scope>NUCLEOTIDE SEQUENCE [LARGE SCALE GENOMIC DNA]</scope>
    <source>
        <strain evidence="2 3">DSM 14668</strain>
    </source>
</reference>
<protein>
    <submittedName>
        <fullName evidence="2">Uncharacterized protein</fullName>
    </submittedName>
</protein>
<accession>A0A4V5PM71</accession>
<dbReference type="AlphaFoldDB" id="A0A4V5PM71"/>
<gene>
    <name evidence="2" type="ORF">E8A74_29285</name>
</gene>
<dbReference type="Proteomes" id="UP000309215">
    <property type="component" value="Unassembled WGS sequence"/>
</dbReference>
<keyword evidence="3" id="KW-1185">Reference proteome</keyword>
<organism evidence="2 3">
    <name type="scientific">Polyangium fumosum</name>
    <dbReference type="NCBI Taxonomy" id="889272"/>
    <lineage>
        <taxon>Bacteria</taxon>
        <taxon>Pseudomonadati</taxon>
        <taxon>Myxococcota</taxon>
        <taxon>Polyangia</taxon>
        <taxon>Polyangiales</taxon>
        <taxon>Polyangiaceae</taxon>
        <taxon>Polyangium</taxon>
    </lineage>
</organism>
<dbReference type="EMBL" id="SSMQ01000035">
    <property type="protein sequence ID" value="TKD02268.1"/>
    <property type="molecule type" value="Genomic_DNA"/>
</dbReference>
<name>A0A4V5PM71_9BACT</name>
<keyword evidence="1" id="KW-0732">Signal</keyword>
<feature type="signal peptide" evidence="1">
    <location>
        <begin position="1"/>
        <end position="26"/>
    </location>
</feature>
<dbReference type="PROSITE" id="PS51257">
    <property type="entry name" value="PROKAR_LIPOPROTEIN"/>
    <property type="match status" value="1"/>
</dbReference>
<comment type="caution">
    <text evidence="2">The sequence shown here is derived from an EMBL/GenBank/DDBJ whole genome shotgun (WGS) entry which is preliminary data.</text>
</comment>